<gene>
    <name evidence="1" type="ORF">J5V16_08045</name>
</gene>
<dbReference type="EMBL" id="JAGFNP010000003">
    <property type="protein sequence ID" value="MBO3732772.1"/>
    <property type="molecule type" value="Genomic_DNA"/>
</dbReference>
<keyword evidence="2" id="KW-1185">Reference proteome</keyword>
<sequence length="131" mass="13709">MMKSGIAPIVAEHGHIAVISQHHREILVAYREGDGGGGHFDLAVSGGCLADTPIGHMSVTTGLISAHLLPVADRLGLQARSRAHSDLRDAVAELSTLIDTAATMRDLGVTLTPGGYRLLRGPRSRGTVTLV</sequence>
<evidence type="ECO:0008006" key="3">
    <source>
        <dbReference type="Google" id="ProtNLM"/>
    </source>
</evidence>
<evidence type="ECO:0000313" key="1">
    <source>
        <dbReference type="EMBL" id="MBO3732772.1"/>
    </source>
</evidence>
<dbReference type="RefSeq" id="WP_208495551.1">
    <property type="nucleotide sequence ID" value="NZ_JAGFNP010000003.1"/>
</dbReference>
<reference evidence="1 2" key="1">
    <citation type="submission" date="2021-03" db="EMBL/GenBank/DDBJ databases">
        <title>Glycomyces sp. nov., a novel actinomycete isolated from soil.</title>
        <authorList>
            <person name="Yang X."/>
            <person name="Xu X."/>
        </authorList>
    </citation>
    <scope>NUCLEOTIDE SEQUENCE [LARGE SCALE GENOMIC DNA]</scope>
    <source>
        <strain evidence="1 2">NEAU-S30</strain>
    </source>
</reference>
<proteinExistence type="predicted"/>
<accession>A0ABS3U1W3</accession>
<organism evidence="1 2">
    <name type="scientific">Glycomyces niveus</name>
    <dbReference type="NCBI Taxonomy" id="2820287"/>
    <lineage>
        <taxon>Bacteria</taxon>
        <taxon>Bacillati</taxon>
        <taxon>Actinomycetota</taxon>
        <taxon>Actinomycetes</taxon>
        <taxon>Glycomycetales</taxon>
        <taxon>Glycomycetaceae</taxon>
        <taxon>Glycomyces</taxon>
    </lineage>
</organism>
<protein>
    <recommendedName>
        <fullName evidence="3">DUF222 domain-containing protein</fullName>
    </recommendedName>
</protein>
<comment type="caution">
    <text evidence="1">The sequence shown here is derived from an EMBL/GenBank/DDBJ whole genome shotgun (WGS) entry which is preliminary data.</text>
</comment>
<name>A0ABS3U1W3_9ACTN</name>
<evidence type="ECO:0000313" key="2">
    <source>
        <dbReference type="Proteomes" id="UP000681341"/>
    </source>
</evidence>
<dbReference type="Proteomes" id="UP000681341">
    <property type="component" value="Unassembled WGS sequence"/>
</dbReference>